<dbReference type="PANTHER" id="PTHR43182">
    <property type="entry name" value="COBALT-PRECORRIN-6B C(15)-METHYLTRANSFERASE (DECARBOXYLATING)"/>
    <property type="match status" value="1"/>
</dbReference>
<dbReference type="PANTHER" id="PTHR43182:SF1">
    <property type="entry name" value="COBALT-PRECORRIN-7 C(5)-METHYLTRANSFERASE"/>
    <property type="match status" value="1"/>
</dbReference>
<dbReference type="UniPathway" id="UPA00148"/>
<evidence type="ECO:0000313" key="6">
    <source>
        <dbReference type="EMBL" id="RXK14208.1"/>
    </source>
</evidence>
<organism evidence="6 7">
    <name type="scientific">Halarcobacter mediterraneus</name>
    <dbReference type="NCBI Taxonomy" id="2023153"/>
    <lineage>
        <taxon>Bacteria</taxon>
        <taxon>Pseudomonadati</taxon>
        <taxon>Campylobacterota</taxon>
        <taxon>Epsilonproteobacteria</taxon>
        <taxon>Campylobacterales</taxon>
        <taxon>Arcobacteraceae</taxon>
        <taxon>Halarcobacter</taxon>
    </lineage>
</organism>
<dbReference type="Proteomes" id="UP000289718">
    <property type="component" value="Unassembled WGS sequence"/>
</dbReference>
<evidence type="ECO:0000256" key="4">
    <source>
        <dbReference type="ARBA" id="ARBA00022679"/>
    </source>
</evidence>
<dbReference type="Pfam" id="PF03602">
    <property type="entry name" value="Cons_hypoth95"/>
    <property type="match status" value="1"/>
</dbReference>
<sequence length="393" mass="45160">MVTIAGNGMGDYTFTNLDFDISRFDKIICDSNFKEEASNILKLKYKEAKEYLLENYDKEEILYVVTGSPLFFSAGTIIAKNLPKEKVKIINNTSSKTYMLEKLFINETDIDTISLHGRVDFDLENFLQNKYTFVLCDKFTIARLKTALSFFNSSSITTTIGYKLGFVDEKIEEIDLLNFDEKSFDLSQPFVLLIKKEFESKNIISEDVEFETERGMITKKYKRQLTLQNLDLEPNNLLWDIGAGSGSCAIEAYKRYKVKTTLFEKNETRAEFIKQNLINHHVVNTKLLVGEAQDILPTLEETPQRIFVGGGGVEVIKQLPILYKKLDENGIMLINAITLKHLNLMLTVLNEAKIEYEIHSISLTTYKGKLDLVEPERQLFQIKIKKKINESKI</sequence>
<dbReference type="InterPro" id="IPR050714">
    <property type="entry name" value="Cobalamin_biosynth_MTase"/>
</dbReference>
<reference evidence="6 7" key="1">
    <citation type="submission" date="2017-09" db="EMBL/GenBank/DDBJ databases">
        <title>Genomics of the genus Arcobacter.</title>
        <authorList>
            <person name="Perez-Cataluna A."/>
            <person name="Figueras M.J."/>
            <person name="Salas-Masso N."/>
        </authorList>
    </citation>
    <scope>NUCLEOTIDE SEQUENCE [LARGE SCALE GENOMIC DNA]</scope>
    <source>
        <strain evidence="6 7">F156-34</strain>
    </source>
</reference>
<dbReference type="InterPro" id="IPR035996">
    <property type="entry name" value="4pyrrol_Methylase_sf"/>
</dbReference>
<dbReference type="SUPFAM" id="SSF53790">
    <property type="entry name" value="Tetrapyrrole methylase"/>
    <property type="match status" value="1"/>
</dbReference>
<evidence type="ECO:0000256" key="3">
    <source>
        <dbReference type="ARBA" id="ARBA00022603"/>
    </source>
</evidence>
<dbReference type="SUPFAM" id="SSF53335">
    <property type="entry name" value="S-adenosyl-L-methionine-dependent methyltransferases"/>
    <property type="match status" value="1"/>
</dbReference>
<name>A0A4Q1AWV1_9BACT</name>
<evidence type="ECO:0000256" key="1">
    <source>
        <dbReference type="ARBA" id="ARBA00004953"/>
    </source>
</evidence>
<protein>
    <submittedName>
        <fullName evidence="6">Precorrin-6Y C5,15-methyltransferase (Decarboxylating) subunit CbiT</fullName>
    </submittedName>
</protein>
<dbReference type="GO" id="GO:0032259">
    <property type="term" value="P:methylation"/>
    <property type="evidence" value="ECO:0007669"/>
    <property type="project" value="UniProtKB-KW"/>
</dbReference>
<evidence type="ECO:0000256" key="2">
    <source>
        <dbReference type="ARBA" id="ARBA00022573"/>
    </source>
</evidence>
<keyword evidence="5" id="KW-0949">S-adenosyl-L-methionine</keyword>
<dbReference type="GO" id="GO:0009236">
    <property type="term" value="P:cobalamin biosynthetic process"/>
    <property type="evidence" value="ECO:0007669"/>
    <property type="project" value="UniProtKB-UniPathway"/>
</dbReference>
<dbReference type="EMBL" id="NXIE01000001">
    <property type="protein sequence ID" value="RXK14208.1"/>
    <property type="molecule type" value="Genomic_DNA"/>
</dbReference>
<keyword evidence="3 6" id="KW-0489">Methyltransferase</keyword>
<dbReference type="InterPro" id="IPR029063">
    <property type="entry name" value="SAM-dependent_MTases_sf"/>
</dbReference>
<evidence type="ECO:0000313" key="7">
    <source>
        <dbReference type="Proteomes" id="UP000289718"/>
    </source>
</evidence>
<dbReference type="CDD" id="cd02440">
    <property type="entry name" value="AdoMet_MTases"/>
    <property type="match status" value="1"/>
</dbReference>
<gene>
    <name evidence="6" type="primary">cbiT</name>
    <name evidence="6" type="ORF">CP965_01810</name>
</gene>
<accession>A0A4Q1AWV1</accession>
<comment type="pathway">
    <text evidence="1">Cofactor biosynthesis; adenosylcobalamin biosynthesis.</text>
</comment>
<proteinExistence type="predicted"/>
<dbReference type="InterPro" id="IPR014008">
    <property type="entry name" value="Cbl_synth_MTase_CbiT"/>
</dbReference>
<comment type="caution">
    <text evidence="6">The sequence shown here is derived from an EMBL/GenBank/DDBJ whole genome shotgun (WGS) entry which is preliminary data.</text>
</comment>
<dbReference type="RefSeq" id="WP_129060319.1">
    <property type="nucleotide sequence ID" value="NZ_NXIE01000001.1"/>
</dbReference>
<keyword evidence="7" id="KW-1185">Reference proteome</keyword>
<keyword evidence="2" id="KW-0169">Cobalamin biosynthesis</keyword>
<dbReference type="Gene3D" id="3.40.50.150">
    <property type="entry name" value="Vaccinia Virus protein VP39"/>
    <property type="match status" value="1"/>
</dbReference>
<dbReference type="AlphaFoldDB" id="A0A4Q1AWV1"/>
<dbReference type="GO" id="GO:0008276">
    <property type="term" value="F:protein methyltransferase activity"/>
    <property type="evidence" value="ECO:0007669"/>
    <property type="project" value="InterPro"/>
</dbReference>
<dbReference type="OrthoDB" id="9787825at2"/>
<keyword evidence="4 6" id="KW-0808">Transferase</keyword>
<dbReference type="NCBIfam" id="TIGR02469">
    <property type="entry name" value="CbiT"/>
    <property type="match status" value="1"/>
</dbReference>
<evidence type="ECO:0000256" key="5">
    <source>
        <dbReference type="ARBA" id="ARBA00022691"/>
    </source>
</evidence>